<keyword evidence="5" id="KW-1185">Reference proteome</keyword>
<keyword evidence="2" id="KW-1133">Transmembrane helix</keyword>
<protein>
    <submittedName>
        <fullName evidence="4">FkbM family methyltransferase</fullName>
    </submittedName>
</protein>
<dbReference type="Proteomes" id="UP001154420">
    <property type="component" value="Unassembled WGS sequence"/>
</dbReference>
<dbReference type="NCBIfam" id="TIGR01444">
    <property type="entry name" value="fkbM_fam"/>
    <property type="match status" value="1"/>
</dbReference>
<accession>A0A9X5BF01</accession>
<evidence type="ECO:0000313" key="4">
    <source>
        <dbReference type="EMBL" id="NBJ92504.1"/>
    </source>
</evidence>
<dbReference type="OrthoDB" id="5329963at2"/>
<evidence type="ECO:0000256" key="2">
    <source>
        <dbReference type="SAM" id="Phobius"/>
    </source>
</evidence>
<feature type="domain" description="Methyltransferase FkbM" evidence="3">
    <location>
        <begin position="303"/>
        <end position="367"/>
    </location>
</feature>
<keyword evidence="4" id="KW-0808">Transferase</keyword>
<dbReference type="Pfam" id="PF05050">
    <property type="entry name" value="Methyltransf_21"/>
    <property type="match status" value="1"/>
</dbReference>
<dbReference type="SUPFAM" id="SSF53335">
    <property type="entry name" value="S-adenosyl-L-methionine-dependent methyltransferases"/>
    <property type="match status" value="1"/>
</dbReference>
<keyword evidence="4" id="KW-0489">Methyltransferase</keyword>
<dbReference type="AlphaFoldDB" id="A0A9X5BF01"/>
<dbReference type="Gene3D" id="3.40.50.720">
    <property type="entry name" value="NAD(P)-binding Rossmann-like Domain"/>
    <property type="match status" value="1"/>
</dbReference>
<keyword evidence="1" id="KW-0175">Coiled coil</keyword>
<organism evidence="4 5">
    <name type="scientific">Parablautia muri</name>
    <dbReference type="NCBI Taxonomy" id="2320879"/>
    <lineage>
        <taxon>Bacteria</taxon>
        <taxon>Bacillati</taxon>
        <taxon>Bacillota</taxon>
        <taxon>Clostridia</taxon>
        <taxon>Lachnospirales</taxon>
        <taxon>Lachnospiraceae</taxon>
        <taxon>Parablautia</taxon>
    </lineage>
</organism>
<feature type="coiled-coil region" evidence="1">
    <location>
        <begin position="8"/>
        <end position="35"/>
    </location>
</feature>
<name>A0A9X5BF01_9FIRM</name>
<feature type="transmembrane region" description="Helical" evidence="2">
    <location>
        <begin position="36"/>
        <end position="52"/>
    </location>
</feature>
<reference evidence="4" key="1">
    <citation type="submission" date="2018-09" db="EMBL/GenBank/DDBJ databases">
        <title>Murine metabolic-syndrome-specific gut microbial biobank.</title>
        <authorList>
            <person name="Liu C."/>
        </authorList>
    </citation>
    <scope>NUCLEOTIDE SEQUENCE</scope>
    <source>
        <strain evidence="4">D42-62</strain>
    </source>
</reference>
<evidence type="ECO:0000259" key="3">
    <source>
        <dbReference type="Pfam" id="PF05050"/>
    </source>
</evidence>
<comment type="caution">
    <text evidence="4">The sequence shown here is derived from an EMBL/GenBank/DDBJ whole genome shotgun (WGS) entry which is preliminary data.</text>
</comment>
<evidence type="ECO:0000256" key="1">
    <source>
        <dbReference type="SAM" id="Coils"/>
    </source>
</evidence>
<proteinExistence type="predicted"/>
<keyword evidence="2" id="KW-0472">Membrane</keyword>
<dbReference type="InterPro" id="IPR029063">
    <property type="entry name" value="SAM-dependent_MTases_sf"/>
</dbReference>
<evidence type="ECO:0000313" key="5">
    <source>
        <dbReference type="Proteomes" id="UP001154420"/>
    </source>
</evidence>
<sequence>MNIIQDIFKEFDNRREELEISLEEMRQEIAVYKDKLLLYGAGSAGIAFLYFLRRIGLEPRFFLDADRSKEGKECEGVKIITPDRVVEIAGEDALVIVCINTDGKRYCKSFDEALRIGGHHAVYDKLREAGCKNIIDYTFFRRCHEFFQKEKYNAPSCSDVGLMIKHKNEIADVYEWLSDEQSKDVFEKILRFRLLDDTLEIPTMTQEQQYFEYGFYERRTDDIFVDCGAFNGISFKTFLSENNNQFEKYYGLEPDCVNWNKFMKYKEQLPEEIQKKMYCIRKAAWENNEGIRFYSLHGPGSFAADIGKENVETISIDAMLNGQRASYIKMNIEGSEKQALKGAEETVRKYKPRLAVAGYHRTEDFWKIPLMMKTYREDYKIYLRSYMNHISFVYYGV</sequence>
<keyword evidence="2" id="KW-0812">Transmembrane</keyword>
<dbReference type="GO" id="GO:0032259">
    <property type="term" value="P:methylation"/>
    <property type="evidence" value="ECO:0007669"/>
    <property type="project" value="UniProtKB-KW"/>
</dbReference>
<dbReference type="RefSeq" id="WP_160559599.1">
    <property type="nucleotide sequence ID" value="NZ_QZDT01000009.1"/>
</dbReference>
<dbReference type="Gene3D" id="3.40.50.150">
    <property type="entry name" value="Vaccinia Virus protein VP39"/>
    <property type="match status" value="1"/>
</dbReference>
<dbReference type="InterPro" id="IPR006342">
    <property type="entry name" value="FkbM_mtfrase"/>
</dbReference>
<dbReference type="GO" id="GO:0008168">
    <property type="term" value="F:methyltransferase activity"/>
    <property type="evidence" value="ECO:0007669"/>
    <property type="project" value="UniProtKB-KW"/>
</dbReference>
<gene>
    <name evidence="4" type="ORF">D5281_07825</name>
</gene>
<dbReference type="EMBL" id="QZDT01000009">
    <property type="protein sequence ID" value="NBJ92504.1"/>
    <property type="molecule type" value="Genomic_DNA"/>
</dbReference>